<dbReference type="OrthoDB" id="9803927at2"/>
<dbReference type="InterPro" id="IPR036907">
    <property type="entry name" value="5'-Nucleotdase_C_sf"/>
</dbReference>
<name>A0A2R3QGP2_9BURK</name>
<gene>
    <name evidence="3" type="ORF">C6568_01375</name>
</gene>
<dbReference type="SUPFAM" id="SSF56300">
    <property type="entry name" value="Metallo-dependent phosphatases"/>
    <property type="match status" value="1"/>
</dbReference>
<comment type="similarity">
    <text evidence="1">Belongs to the 5'-nucleotidase family.</text>
</comment>
<dbReference type="InterPro" id="IPR008334">
    <property type="entry name" value="5'-Nucleotdase_C"/>
</dbReference>
<dbReference type="GO" id="GO:0000166">
    <property type="term" value="F:nucleotide binding"/>
    <property type="evidence" value="ECO:0007669"/>
    <property type="project" value="UniProtKB-KW"/>
</dbReference>
<dbReference type="PANTHER" id="PTHR11575:SF24">
    <property type="entry name" value="5'-NUCLEOTIDASE"/>
    <property type="match status" value="1"/>
</dbReference>
<dbReference type="EMBL" id="CP027667">
    <property type="protein sequence ID" value="AVO50892.1"/>
    <property type="molecule type" value="Genomic_DNA"/>
</dbReference>
<dbReference type="Proteomes" id="UP000237925">
    <property type="component" value="Chromosome"/>
</dbReference>
<dbReference type="Gene3D" id="3.90.780.10">
    <property type="entry name" value="5'-Nucleotidase, C-terminal domain"/>
    <property type="match status" value="1"/>
</dbReference>
<evidence type="ECO:0000256" key="1">
    <source>
        <dbReference type="RuleBase" id="RU362119"/>
    </source>
</evidence>
<dbReference type="AlphaFoldDB" id="A0A2R3QGP2"/>
<protein>
    <submittedName>
        <fullName evidence="3">Bifunctional metallophosphatase/5'-nucleotidase</fullName>
    </submittedName>
</protein>
<dbReference type="Gene3D" id="3.60.21.10">
    <property type="match status" value="1"/>
</dbReference>
<keyword evidence="1" id="KW-0547">Nucleotide-binding</keyword>
<dbReference type="KEGG" id="mela:C6568_01375"/>
<sequence>MFRKGDRLEHRVVGGYARIKGYFEQVRAERGAGSVIALDNGDTLHGTYAAVHSKGEAFVEPLNALGLDAWTVHWDFVYGPEQLQRITGRLDYPLLACNCHRKSSDELPFAPWLLLERGGVKVGVIGIAAYIIDKTFPEHASEGLYFTLGRHELPRHIRHLREHEGAELIVVLSHLGFPQECKLASEVDGIDILLSGHTHNRMHQPVQVNGATIIQSGCHASFIGRLDVELAPGEKPRITHQLVTLEGDVPQDAQMQQMVDAIYAPHRAMLDEVVGEAAGDLNRYTTLESTMDNLLLDAIASAAGTELAFSNGWRYGAPVPAGAELTMNDLWNIIPTNPPVETNELTGAELRDMMEDNLEKTFSADAYQQMGGFVKRCRGVNIFFKIENAAGLRIQEFFVQGEPLRPDKTYLAAFVTAQGVPKKYGRNRRRVGIDAVEALRRHVQAHRPVRAPLRGTVVAV</sequence>
<evidence type="ECO:0000313" key="3">
    <source>
        <dbReference type="EMBL" id="AVO50892.1"/>
    </source>
</evidence>
<dbReference type="Pfam" id="PF02872">
    <property type="entry name" value="5_nucleotid_C"/>
    <property type="match status" value="1"/>
</dbReference>
<accession>A0A2R3QGP2</accession>
<dbReference type="GO" id="GO:0030288">
    <property type="term" value="C:outer membrane-bounded periplasmic space"/>
    <property type="evidence" value="ECO:0007669"/>
    <property type="project" value="TreeGrafter"/>
</dbReference>
<dbReference type="PRINTS" id="PR01607">
    <property type="entry name" value="APYRASEFAMLY"/>
</dbReference>
<proteinExistence type="inferred from homology"/>
<dbReference type="GO" id="GO:0016787">
    <property type="term" value="F:hydrolase activity"/>
    <property type="evidence" value="ECO:0007669"/>
    <property type="project" value="UniProtKB-KW"/>
</dbReference>
<feature type="domain" description="5'-Nucleotidase C-terminal" evidence="2">
    <location>
        <begin position="274"/>
        <end position="412"/>
    </location>
</feature>
<organism evidence="3 4">
    <name type="scientific">Melaminivora suipulveris</name>
    <dbReference type="NCBI Taxonomy" id="2109913"/>
    <lineage>
        <taxon>Bacteria</taxon>
        <taxon>Pseudomonadati</taxon>
        <taxon>Pseudomonadota</taxon>
        <taxon>Betaproteobacteria</taxon>
        <taxon>Burkholderiales</taxon>
        <taxon>Comamonadaceae</taxon>
        <taxon>Melaminivora</taxon>
    </lineage>
</organism>
<keyword evidence="4" id="KW-1185">Reference proteome</keyword>
<dbReference type="InterPro" id="IPR029052">
    <property type="entry name" value="Metallo-depent_PP-like"/>
</dbReference>
<keyword evidence="1" id="KW-0378">Hydrolase</keyword>
<reference evidence="3 4" key="1">
    <citation type="submission" date="2018-03" db="EMBL/GenBank/DDBJ databases">
        <title>Genome sequencing of Melaminivora sp.</title>
        <authorList>
            <person name="Kim S.-J."/>
            <person name="Heo J."/>
            <person name="Ahn J.-H."/>
            <person name="Kwon S.-W."/>
        </authorList>
    </citation>
    <scope>NUCLEOTIDE SEQUENCE [LARGE SCALE GENOMIC DNA]</scope>
    <source>
        <strain evidence="3 4">SC2-9</strain>
    </source>
</reference>
<evidence type="ECO:0000313" key="4">
    <source>
        <dbReference type="Proteomes" id="UP000237925"/>
    </source>
</evidence>
<dbReference type="SUPFAM" id="SSF55816">
    <property type="entry name" value="5'-nucleotidase (syn. UDP-sugar hydrolase), C-terminal domain"/>
    <property type="match status" value="1"/>
</dbReference>
<dbReference type="PANTHER" id="PTHR11575">
    <property type="entry name" value="5'-NUCLEOTIDASE-RELATED"/>
    <property type="match status" value="1"/>
</dbReference>
<dbReference type="GO" id="GO:0009166">
    <property type="term" value="P:nucleotide catabolic process"/>
    <property type="evidence" value="ECO:0007669"/>
    <property type="project" value="InterPro"/>
</dbReference>
<dbReference type="InterPro" id="IPR006179">
    <property type="entry name" value="5_nucleotidase/apyrase"/>
</dbReference>
<evidence type="ECO:0000259" key="2">
    <source>
        <dbReference type="Pfam" id="PF02872"/>
    </source>
</evidence>